<evidence type="ECO:0000259" key="5">
    <source>
        <dbReference type="Pfam" id="PF02940"/>
    </source>
</evidence>
<dbReference type="Gene3D" id="3.20.100.10">
    <property type="entry name" value="mRNA triphosphatase Cet1-like"/>
    <property type="match status" value="1"/>
</dbReference>
<proteinExistence type="predicted"/>
<dbReference type="Pfam" id="PF02940">
    <property type="entry name" value="mRNA_triPase"/>
    <property type="match status" value="1"/>
</dbReference>
<dbReference type="InterPro" id="IPR004206">
    <property type="entry name" value="mRNA_triPase_Cet1"/>
</dbReference>
<dbReference type="OMA" id="FKWENEP"/>
<evidence type="ECO:0000313" key="7">
    <source>
        <dbReference type="Proteomes" id="UP000000689"/>
    </source>
</evidence>
<dbReference type="SUPFAM" id="SSF55154">
    <property type="entry name" value="CYTH-like phosphatases"/>
    <property type="match status" value="1"/>
</dbReference>
<dbReference type="EC" id="3.6.1.74" evidence="3"/>
<dbReference type="GO" id="GO:0140818">
    <property type="term" value="F:mRNA 5'-triphosphate monophosphatase activity"/>
    <property type="evidence" value="ECO:0007669"/>
    <property type="project" value="UniProtKB-EC"/>
</dbReference>
<comment type="catalytic activity">
    <reaction evidence="4">
        <text>a 5'-end triphospho-ribonucleoside in mRNA + H2O = a 5'-end diphospho-ribonucleoside in mRNA + phosphate + H(+)</text>
        <dbReference type="Rhea" id="RHEA:67004"/>
        <dbReference type="Rhea" id="RHEA-COMP:17164"/>
        <dbReference type="Rhea" id="RHEA-COMP:17165"/>
        <dbReference type="ChEBI" id="CHEBI:15377"/>
        <dbReference type="ChEBI" id="CHEBI:15378"/>
        <dbReference type="ChEBI" id="CHEBI:43474"/>
        <dbReference type="ChEBI" id="CHEBI:167616"/>
        <dbReference type="ChEBI" id="CHEBI:167618"/>
        <dbReference type="EC" id="3.6.1.74"/>
    </reaction>
    <physiologicalReaction direction="left-to-right" evidence="4">
        <dbReference type="Rhea" id="RHEA:67005"/>
    </physiologicalReaction>
</comment>
<evidence type="ECO:0000256" key="1">
    <source>
        <dbReference type="ARBA" id="ARBA00022664"/>
    </source>
</evidence>
<feature type="domain" description="mRNA triphosphatase Cet1-like" evidence="5">
    <location>
        <begin position="14"/>
        <end position="143"/>
    </location>
</feature>
<evidence type="ECO:0000256" key="2">
    <source>
        <dbReference type="ARBA" id="ARBA00022801"/>
    </source>
</evidence>
<accession>G0W3W4</accession>
<dbReference type="InterPro" id="IPR037009">
    <property type="entry name" value="mRNA_triPase_Cet1_sf"/>
</dbReference>
<keyword evidence="1" id="KW-0507">mRNA processing</keyword>
<dbReference type="Proteomes" id="UP000000689">
    <property type="component" value="Chromosome 1"/>
</dbReference>
<evidence type="ECO:0000313" key="6">
    <source>
        <dbReference type="EMBL" id="CCD22502.1"/>
    </source>
</evidence>
<reference evidence="6 7" key="1">
    <citation type="journal article" date="2011" name="Proc. Natl. Acad. Sci. U.S.A.">
        <title>Evolutionary erosion of yeast sex chromosomes by mating-type switching accidents.</title>
        <authorList>
            <person name="Gordon J.L."/>
            <person name="Armisen D."/>
            <person name="Proux-Wera E."/>
            <person name="Oheigeartaigh S.S."/>
            <person name="Byrne K.P."/>
            <person name="Wolfe K.H."/>
        </authorList>
    </citation>
    <scope>NUCLEOTIDE SEQUENCE [LARGE SCALE GENOMIC DNA]</scope>
    <source>
        <strain evidence="7">ATCC 10597 / BCRC 20456 / CBS 421 / NBRC 0211 / NRRL Y-12639</strain>
    </source>
</reference>
<dbReference type="RefSeq" id="XP_003667745.1">
    <property type="nucleotide sequence ID" value="XM_003667697.1"/>
</dbReference>
<dbReference type="GeneID" id="11495432"/>
<sequence>MIPSISKEKFTMFKDYLLKQKNLEMIEIEIRDEFFHQGRVSMEKDSNKIIGAIKKDKKFMEIIQLVGNEYDMKFTIALEKKIDLPDWFDVTKERKVDPTRLKHRYTFKRIGNEINNNVSIDLSEIRNCDKEEEEAKYEIELEFVAMEKLWANLGDRERTVDLLKDFFRYSQDLLEVLG</sequence>
<dbReference type="GO" id="GO:0006397">
    <property type="term" value="P:mRNA processing"/>
    <property type="evidence" value="ECO:0007669"/>
    <property type="project" value="UniProtKB-KW"/>
</dbReference>
<dbReference type="InterPro" id="IPR033469">
    <property type="entry name" value="CYTH-like_dom_sf"/>
</dbReference>
<name>G0W3W4_NAUDC</name>
<dbReference type="HOGENOM" id="CLU_1511000_0_0_1"/>
<dbReference type="KEGG" id="ndi:NDAI_0A03450"/>
<dbReference type="AlphaFoldDB" id="G0W3W4"/>
<keyword evidence="2" id="KW-0378">Hydrolase</keyword>
<dbReference type="GO" id="GO:0004651">
    <property type="term" value="F:polynucleotide 5'-phosphatase activity"/>
    <property type="evidence" value="ECO:0007669"/>
    <property type="project" value="InterPro"/>
</dbReference>
<organism evidence="6 7">
    <name type="scientific">Naumovozyma dairenensis (strain ATCC 10597 / BCRC 20456 / CBS 421 / NBRC 0211 / NRRL Y-12639)</name>
    <name type="common">Saccharomyces dairenensis</name>
    <dbReference type="NCBI Taxonomy" id="1071378"/>
    <lineage>
        <taxon>Eukaryota</taxon>
        <taxon>Fungi</taxon>
        <taxon>Dikarya</taxon>
        <taxon>Ascomycota</taxon>
        <taxon>Saccharomycotina</taxon>
        <taxon>Saccharomycetes</taxon>
        <taxon>Saccharomycetales</taxon>
        <taxon>Saccharomycetaceae</taxon>
        <taxon>Naumovozyma</taxon>
    </lineage>
</organism>
<evidence type="ECO:0000256" key="3">
    <source>
        <dbReference type="ARBA" id="ARBA00035028"/>
    </source>
</evidence>
<gene>
    <name evidence="6" type="primary">NDAI0A03450</name>
    <name evidence="6" type="ordered locus">NDAI_0A03450</name>
</gene>
<evidence type="ECO:0000256" key="4">
    <source>
        <dbReference type="ARBA" id="ARBA00047740"/>
    </source>
</evidence>
<keyword evidence="7" id="KW-1185">Reference proteome</keyword>
<dbReference type="EMBL" id="HE580267">
    <property type="protein sequence ID" value="CCD22502.1"/>
    <property type="molecule type" value="Genomic_DNA"/>
</dbReference>
<protein>
    <recommendedName>
        <fullName evidence="3">mRNA 5'-phosphatase</fullName>
        <ecNumber evidence="3">3.6.1.74</ecNumber>
    </recommendedName>
</protein>